<sequence length="2529" mass="277914">MKSDLQGAAGSEGLLRSAGQSLENRILAQASASLAPALSPISALCAAPSWARRLSAPALQSSLLSSTSPSLRLSSSLLSPTLPSSSTLLSSPLLSTQNRLLQSAPLPASLVPPVGLLLPPEGLLLPQPQPLAQAQGPVLGDDVPDGGRGAEEEMLDSDTDMGTELWSRVSTGSASPVDSSECPLSDVYLCEEEEQVPMLEGEEFGEVEAEESSEQEEELKDKKYLLLNEVCCSLVNKETSPGQEGWDKEDSQWMRIKSLADLISQSDPEFLLKVAVYTRQELNIRITANFLLVLAAHLPATKPHLHRYFGPAVQLPSDWLEVARVYSTCFGHSLPSCLKKALVKKFKHFSQYQLAKYNTRKQRCKHSRAATKPKATRTSDRKWSKWANFLGSDPVILQKYLKAQKRVVVDKKASVFSLKKMIQRLHIRDPAELVMAILGKRYPRDAQAFLRSGLGGVWQSERAGQRMKLEQPDTWERSLSHHGNHARTWEGLIDRKALPFMAMLRNLRNMISQGISEAHHRQILARLTNKESVIRSRQFPFRFLSAYKAVLELSKSVKKVPSSKDILRGILKKVPRSKRFVKLDWETASRKRLRVAMGVPFIARIFHMKRAHLQKTSPERCTAEVLARYLQALEQAVQISCKYNVPPLAGRTLLLCNMDLGENAEWGAKQDFCCPPDPDAPPGSDTLTPTFQEVGLLLAMMIGHCSEHSELLLCSSWGFKEAELKSDVLLDNVRHVMKTLETNRSDLAHYPQLLSKLVTKKAKVDTIIYFTGSYIDHKLWEIVDKYRKDVNPEALVIRIHISQTQDIFVGHLPDMGRNSVALHGFSEQILRFIGERGSTRLLEHVERIDKLHNIPPPEGAKDDKNTAVCSLPATPKLRWRSVRVFVSSTFRDMQGERDVLVRSVFPELRRRAAPHCLHLQEVELRWGITEEEATRALELCLAHVCRSQLLLAILGERYGLVPPCPELPPLPQYSWVDSAPAGLSVTEMEIRQFQALHPDSAQNRMLFYFRTPQLPRSVPVTWRSEFASESKDAEAKMTDLKSRILQSGAKVTQDYPCEWGGVTEGKPYVKGLEEFGKAVLDDLWGVLLKNFVEEVDQTELESEVTEQELYHDALQRQCYGRDKLIAAVAKSVRDAQHRQGGSRGVVLLEGGPGQGKTVFMAALANALRSPDKSQKTLGCDVISYNTAASQSAKSVEQLLRCLVQWLRRRLGKEDETLPPTSYKKLLAEFHTELNALSKARKGQSLALLIDGAELVQDARGQPRSDWMPQDLPPGVSLVLSVTPNSALRHTLAKMKGSCVCSLGPLSMLDRKEIVQKELAMFGKKLSDSAFNNQLQTLMMKKGAACPLYLHLACEELRSFAVFEKMNRSLQTLPPAVEPLVQQVLLRLQSQHRGLNWALSALAVSQRGLRERDLYAILSMCNKLPAALGRMKWQEIWELARKPKERIPMATFSQLFRSLQSAIGQPYSQGLEDVLTLSNPEVRSAFEKVFLSKAEDEAGAHCILAAYLWSLCDPQGKDTYFHCEADALVDLPSHLMSSDSLGALHFLLSSFHFLYANVRHGLLHHVLETYSQLESRFQALNEPDGSAPHAWAQGIVGNRQAGGAGGVSVMRWLNKPDRVGAGDSALVSSYLSKPTCVAVSPTDSVAAVGTQSGTLHLVHRETGQEVRSLVSCCDGISACCFLEEGLLASTSFDGQLEVWEIDTGYRTVRVDAHSNRITGCDVSADRKHLATVSLDFNLKVWSPNGTLVSTVPHPCPLNCVTFDPEGHVLAVGGWDGRVHLWSWLRGETLGTLSGHQQSVRSLSFSPSSPLLSSGSLSGEVRLWAVPAASCVGCYRAHQGSAEALNFIQNGELLLSAGDDGLVQVWSGGLGQEVAVLRDDKSQPDSGPAPSAALSVAVSGPYIAVGYHRGNLNLFSVESGERLWSGQAGQGVHSLIWIQKPKASGAEPKGQAETGAESGEEMEPGPFLALAQSSTHLASASVAFSIGLWLLQDVSSNPCSLPSLVTVLRGHRGSVTCLCFSPTGGQLLSGGRDGALLLWQLQPPYVSQALQHSHRDWITGCAWTPEDSTVVSCSRDGRVCVTDLKSGSTVREIATPLSLTSLCCKGEHVIGGSRGGELLLWEWQSGVEVSRIQAHRAPVIQCSILPNTDKENLVVATASDDGTVKLWRPYDVHHHSTVTGHSGGIRGLAAGREGVPAVLTVSDDRSLRSCGVSMATATPRWGSLTALVFRRGGQLLMSPPGFSAPNRPQRRSAARSAPPQTIALCSKQVSDSAVTALACMPDGQFVVACADCSVTVWRLDWNPEHPTAKLHKESSYAVEIPVKFLHFCSILLGVGDDGMIFKIPKSENDYNNTIYSWSNDVRVLGLKPNDNISTWLLGEQRGEVQMAFAFSMGSDTSLSSSFACTELSVAEDKSQIVTDNKPPISALTMDGVCGVHDKGNIWFNQPPNLCSWSRKKPAHSGRVSALRLTESTIISASYDRSVKLWDRQSKRQVGVFVCRGPVLTLELNPQRPAELVCGDSQGGLYFLSWRD</sequence>
<dbReference type="GO" id="GO:0000722">
    <property type="term" value="P:telomere maintenance via recombination"/>
    <property type="evidence" value="ECO:0007669"/>
    <property type="project" value="TreeGrafter"/>
</dbReference>
<feature type="repeat" description="WD" evidence="1">
    <location>
        <begin position="2130"/>
        <end position="2165"/>
    </location>
</feature>
<dbReference type="PROSITE" id="PS50082">
    <property type="entry name" value="WD_REPEATS_2"/>
    <property type="match status" value="8"/>
</dbReference>
<dbReference type="InterPro" id="IPR008858">
    <property type="entry name" value="TROVE_dom"/>
</dbReference>
<dbReference type="CDD" id="cd00200">
    <property type="entry name" value="WD40"/>
    <property type="match status" value="2"/>
</dbReference>
<feature type="repeat" description="WD" evidence="1">
    <location>
        <begin position="1791"/>
        <end position="1822"/>
    </location>
</feature>
<evidence type="ECO:0000313" key="6">
    <source>
        <dbReference type="Proteomes" id="UP001152803"/>
    </source>
</evidence>
<dbReference type="SUPFAM" id="SSF50978">
    <property type="entry name" value="WD40 repeat-like"/>
    <property type="match status" value="3"/>
</dbReference>
<name>A0A9Q1DF77_CONCO</name>
<dbReference type="InterPro" id="IPR056828">
    <property type="entry name" value="Beta-prop_TEP1_C"/>
</dbReference>
<dbReference type="InterPro" id="IPR015943">
    <property type="entry name" value="WD40/YVTN_repeat-like_dom_sf"/>
</dbReference>
<dbReference type="Gene3D" id="2.130.10.10">
    <property type="entry name" value="YVTN repeat-like/Quinoprotein amine dehydrogenase"/>
    <property type="match status" value="5"/>
</dbReference>
<dbReference type="Gene3D" id="3.40.50.300">
    <property type="entry name" value="P-loop containing nucleotide triphosphate hydrolases"/>
    <property type="match status" value="1"/>
</dbReference>
<dbReference type="GO" id="GO:0070034">
    <property type="term" value="F:telomerase RNA binding"/>
    <property type="evidence" value="ECO:0007669"/>
    <property type="project" value="TreeGrafter"/>
</dbReference>
<feature type="domain" description="NACHT" evidence="3">
    <location>
        <begin position="1144"/>
        <end position="1353"/>
    </location>
</feature>
<dbReference type="InterPro" id="IPR045804">
    <property type="entry name" value="DUF5920"/>
</dbReference>
<dbReference type="PROSITE" id="PS50988">
    <property type="entry name" value="TROVE"/>
    <property type="match status" value="1"/>
</dbReference>
<dbReference type="Pfam" id="PF25048">
    <property type="entry name" value="Beta-prop_TEP1_C"/>
    <property type="match status" value="1"/>
</dbReference>
<organism evidence="5 6">
    <name type="scientific">Conger conger</name>
    <name type="common">Conger eel</name>
    <name type="synonym">Muraena conger</name>
    <dbReference type="NCBI Taxonomy" id="82655"/>
    <lineage>
        <taxon>Eukaryota</taxon>
        <taxon>Metazoa</taxon>
        <taxon>Chordata</taxon>
        <taxon>Craniata</taxon>
        <taxon>Vertebrata</taxon>
        <taxon>Euteleostomi</taxon>
        <taxon>Actinopterygii</taxon>
        <taxon>Neopterygii</taxon>
        <taxon>Teleostei</taxon>
        <taxon>Anguilliformes</taxon>
        <taxon>Congridae</taxon>
        <taxon>Conger</taxon>
    </lineage>
</organism>
<dbReference type="PROSITE" id="PS50294">
    <property type="entry name" value="WD_REPEATS_REGION"/>
    <property type="match status" value="5"/>
</dbReference>
<feature type="repeat" description="WD" evidence="1">
    <location>
        <begin position="2006"/>
        <end position="2040"/>
    </location>
</feature>
<dbReference type="InterPro" id="IPR025139">
    <property type="entry name" value="DUF4062"/>
</dbReference>
<dbReference type="InterPro" id="IPR052652">
    <property type="entry name" value="Telomerase_Complex_Comp"/>
</dbReference>
<evidence type="ECO:0008006" key="7">
    <source>
        <dbReference type="Google" id="ProtNLM"/>
    </source>
</evidence>
<dbReference type="Proteomes" id="UP001152803">
    <property type="component" value="Unassembled WGS sequence"/>
</dbReference>
<dbReference type="Pfam" id="PF05731">
    <property type="entry name" value="TROVE"/>
    <property type="match status" value="1"/>
</dbReference>
<dbReference type="Pfam" id="PF19334">
    <property type="entry name" value="DUF5920"/>
    <property type="match status" value="1"/>
</dbReference>
<feature type="repeat" description="WD" evidence="1">
    <location>
        <begin position="1749"/>
        <end position="1790"/>
    </location>
</feature>
<feature type="domain" description="TROVE" evidence="4">
    <location>
        <begin position="207"/>
        <end position="650"/>
    </location>
</feature>
<dbReference type="GO" id="GO:0003720">
    <property type="term" value="F:telomerase activity"/>
    <property type="evidence" value="ECO:0007669"/>
    <property type="project" value="TreeGrafter"/>
</dbReference>
<feature type="repeat" description="WD" evidence="1">
    <location>
        <begin position="1709"/>
        <end position="1741"/>
    </location>
</feature>
<dbReference type="InterPro" id="IPR001680">
    <property type="entry name" value="WD40_rpt"/>
</dbReference>
<feature type="repeat" description="WD" evidence="1">
    <location>
        <begin position="1833"/>
        <end position="1865"/>
    </location>
</feature>
<evidence type="ECO:0000313" key="5">
    <source>
        <dbReference type="EMBL" id="KAJ8268578.1"/>
    </source>
</evidence>
<dbReference type="InterPro" id="IPR007111">
    <property type="entry name" value="NACHT_NTPase"/>
</dbReference>
<dbReference type="Pfam" id="PF25047">
    <property type="entry name" value="Beta-prop_TEP1_2nd"/>
    <property type="match status" value="1"/>
</dbReference>
<dbReference type="SMART" id="SM00320">
    <property type="entry name" value="WD40"/>
    <property type="match status" value="13"/>
</dbReference>
<proteinExistence type="predicted"/>
<evidence type="ECO:0000256" key="2">
    <source>
        <dbReference type="SAM" id="MobiDB-lite"/>
    </source>
</evidence>
<comment type="caution">
    <text evidence="5">The sequence shown here is derived from an EMBL/GenBank/DDBJ whole genome shotgun (WGS) entry which is preliminary data.</text>
</comment>
<dbReference type="Pfam" id="PF00400">
    <property type="entry name" value="WD40"/>
    <property type="match status" value="5"/>
</dbReference>
<dbReference type="SUPFAM" id="SSF52540">
    <property type="entry name" value="P-loop containing nucleoside triphosphate hydrolases"/>
    <property type="match status" value="1"/>
</dbReference>
<evidence type="ECO:0000256" key="1">
    <source>
        <dbReference type="PROSITE-ProRule" id="PRU00221"/>
    </source>
</evidence>
<dbReference type="OrthoDB" id="427368at2759"/>
<accession>A0A9Q1DF77</accession>
<keyword evidence="6" id="KW-1185">Reference proteome</keyword>
<dbReference type="PANTHER" id="PTHR44791:SF1">
    <property type="entry name" value="TELOMERASE PROTEIN COMPONENT 1"/>
    <property type="match status" value="1"/>
</dbReference>
<evidence type="ECO:0000259" key="4">
    <source>
        <dbReference type="PROSITE" id="PS50988"/>
    </source>
</evidence>
<dbReference type="EMBL" id="JAFJMO010000009">
    <property type="protein sequence ID" value="KAJ8268578.1"/>
    <property type="molecule type" value="Genomic_DNA"/>
</dbReference>
<dbReference type="Pfam" id="PF13271">
    <property type="entry name" value="DUF4062"/>
    <property type="match status" value="1"/>
</dbReference>
<dbReference type="InterPro" id="IPR036322">
    <property type="entry name" value="WD40_repeat_dom_sf"/>
</dbReference>
<dbReference type="Gene3D" id="3.40.50.410">
    <property type="entry name" value="von Willebrand factor, type A domain"/>
    <property type="match status" value="1"/>
</dbReference>
<dbReference type="InterPro" id="IPR036465">
    <property type="entry name" value="vWFA_dom_sf"/>
</dbReference>
<feature type="repeat" description="WD" evidence="1">
    <location>
        <begin position="2454"/>
        <end position="2493"/>
    </location>
</feature>
<dbReference type="Pfam" id="PF05729">
    <property type="entry name" value="NACHT"/>
    <property type="match status" value="1"/>
</dbReference>
<dbReference type="SUPFAM" id="SSF140864">
    <property type="entry name" value="TROVE domain-like"/>
    <property type="match status" value="1"/>
</dbReference>
<dbReference type="InterPro" id="IPR056829">
    <property type="entry name" value="Beta-prop_TEP1_2nd"/>
</dbReference>
<keyword evidence="1" id="KW-0853">WD repeat</keyword>
<evidence type="ECO:0000259" key="3">
    <source>
        <dbReference type="PROSITE" id="PS50837"/>
    </source>
</evidence>
<protein>
    <recommendedName>
        <fullName evidence="7">Telomerase protein component 1</fullName>
    </recommendedName>
</protein>
<feature type="repeat" description="WD" evidence="1">
    <location>
        <begin position="2049"/>
        <end position="2090"/>
    </location>
</feature>
<dbReference type="InterPro" id="IPR037214">
    <property type="entry name" value="TROVE_dom_sf"/>
</dbReference>
<dbReference type="PANTHER" id="PTHR44791">
    <property type="entry name" value="TELOMERASE PROTEIN COMPONENT 1 TEP1"/>
    <property type="match status" value="1"/>
</dbReference>
<dbReference type="PROSITE" id="PS50837">
    <property type="entry name" value="NACHT"/>
    <property type="match status" value="1"/>
</dbReference>
<reference evidence="5" key="1">
    <citation type="journal article" date="2023" name="Science">
        <title>Genome structures resolve the early diversification of teleost fishes.</title>
        <authorList>
            <person name="Parey E."/>
            <person name="Louis A."/>
            <person name="Montfort J."/>
            <person name="Bouchez O."/>
            <person name="Roques C."/>
            <person name="Iampietro C."/>
            <person name="Lluch J."/>
            <person name="Castinel A."/>
            <person name="Donnadieu C."/>
            <person name="Desvignes T."/>
            <person name="Floi Bucao C."/>
            <person name="Jouanno E."/>
            <person name="Wen M."/>
            <person name="Mejri S."/>
            <person name="Dirks R."/>
            <person name="Jansen H."/>
            <person name="Henkel C."/>
            <person name="Chen W.J."/>
            <person name="Zahm M."/>
            <person name="Cabau C."/>
            <person name="Klopp C."/>
            <person name="Thompson A.W."/>
            <person name="Robinson-Rechavi M."/>
            <person name="Braasch I."/>
            <person name="Lecointre G."/>
            <person name="Bobe J."/>
            <person name="Postlethwait J.H."/>
            <person name="Berthelot C."/>
            <person name="Roest Crollius H."/>
            <person name="Guiguen Y."/>
        </authorList>
    </citation>
    <scope>NUCLEOTIDE SEQUENCE</scope>
    <source>
        <strain evidence="5">Concon-B</strain>
    </source>
</reference>
<dbReference type="GO" id="GO:0005697">
    <property type="term" value="C:telomerase holoenzyme complex"/>
    <property type="evidence" value="ECO:0007669"/>
    <property type="project" value="TreeGrafter"/>
</dbReference>
<dbReference type="InterPro" id="IPR027417">
    <property type="entry name" value="P-loop_NTPase"/>
</dbReference>
<gene>
    <name evidence="5" type="ORF">COCON_G00137500</name>
</gene>
<feature type="region of interest" description="Disordered" evidence="2">
    <location>
        <begin position="1941"/>
        <end position="1961"/>
    </location>
</feature>